<gene>
    <name evidence="1" type="ORF">HPBE_LOCUS20147</name>
</gene>
<reference evidence="3" key="2">
    <citation type="submission" date="2019-09" db="UniProtKB">
        <authorList>
            <consortium name="WormBaseParasite"/>
        </authorList>
    </citation>
    <scope>IDENTIFICATION</scope>
</reference>
<reference evidence="1 2" key="1">
    <citation type="submission" date="2018-11" db="EMBL/GenBank/DDBJ databases">
        <authorList>
            <consortium name="Pathogen Informatics"/>
        </authorList>
    </citation>
    <scope>NUCLEOTIDE SEQUENCE [LARGE SCALE GENOMIC DNA]</scope>
</reference>
<dbReference type="AlphaFoldDB" id="A0A183GD51"/>
<dbReference type="OrthoDB" id="5831605at2759"/>
<keyword evidence="2" id="KW-1185">Reference proteome</keyword>
<dbReference type="PANTHER" id="PTHR47331:SF1">
    <property type="entry name" value="GAG-LIKE PROTEIN"/>
    <property type="match status" value="1"/>
</dbReference>
<dbReference type="PANTHER" id="PTHR47331">
    <property type="entry name" value="PHD-TYPE DOMAIN-CONTAINING PROTEIN"/>
    <property type="match status" value="1"/>
</dbReference>
<evidence type="ECO:0000313" key="3">
    <source>
        <dbReference type="WBParaSite" id="HPBE_0002014801-mRNA-1"/>
    </source>
</evidence>
<accession>A0A183GD51</accession>
<sequence>MDSYRKTITIKSGRITAEFPFTDEVRNLKDKFNVAIHRLQNLLCTLQGDKEKFNLYNDTLTSYLQDGIIEEAKEEDGRLATFYLPHRHVWTPSKSTKLRVVFDASSHARDELSLNDVIYEGHSLHR</sequence>
<evidence type="ECO:0000313" key="1">
    <source>
        <dbReference type="EMBL" id="VDP18467.1"/>
    </source>
</evidence>
<protein>
    <submittedName>
        <fullName evidence="3">FERM domain-containing protein</fullName>
    </submittedName>
</protein>
<dbReference type="WBParaSite" id="HPBE_0002014801-mRNA-1">
    <property type="protein sequence ID" value="HPBE_0002014801-mRNA-1"/>
    <property type="gene ID" value="HPBE_0002014801"/>
</dbReference>
<dbReference type="EMBL" id="UZAH01031900">
    <property type="protein sequence ID" value="VDP18467.1"/>
    <property type="molecule type" value="Genomic_DNA"/>
</dbReference>
<organism evidence="2 3">
    <name type="scientific">Heligmosomoides polygyrus</name>
    <name type="common">Parasitic roundworm</name>
    <dbReference type="NCBI Taxonomy" id="6339"/>
    <lineage>
        <taxon>Eukaryota</taxon>
        <taxon>Metazoa</taxon>
        <taxon>Ecdysozoa</taxon>
        <taxon>Nematoda</taxon>
        <taxon>Chromadorea</taxon>
        <taxon>Rhabditida</taxon>
        <taxon>Rhabditina</taxon>
        <taxon>Rhabditomorpha</taxon>
        <taxon>Strongyloidea</taxon>
        <taxon>Heligmosomidae</taxon>
        <taxon>Heligmosomoides</taxon>
    </lineage>
</organism>
<proteinExistence type="predicted"/>
<name>A0A183GD51_HELPZ</name>
<accession>A0A3P8AV79</accession>
<dbReference type="Proteomes" id="UP000050761">
    <property type="component" value="Unassembled WGS sequence"/>
</dbReference>
<evidence type="ECO:0000313" key="2">
    <source>
        <dbReference type="Proteomes" id="UP000050761"/>
    </source>
</evidence>